<evidence type="ECO:0000313" key="2">
    <source>
        <dbReference type="Proteomes" id="UP001165240"/>
    </source>
</evidence>
<proteinExistence type="predicted"/>
<reference evidence="1" key="1">
    <citation type="journal article" date="2024" name="Appl Microbiol">
        <title>Effect of kuratsuki Bacillus and Priestia on Taste of Sake.</title>
        <authorList>
            <person name="Kobayashi K."/>
            <person name="Nishida H."/>
        </authorList>
    </citation>
    <scope>NUCLEOTIDE SEQUENCE</scope>
    <source>
        <strain evidence="1">B-12</strain>
    </source>
</reference>
<dbReference type="Proteomes" id="UP001165240">
    <property type="component" value="Unassembled WGS sequence"/>
</dbReference>
<protein>
    <recommendedName>
        <fullName evidence="3">DGQHR domain-containing protein</fullName>
    </recommendedName>
</protein>
<dbReference type="EMBL" id="BSYK01000003">
    <property type="protein sequence ID" value="GMG76860.1"/>
    <property type="molecule type" value="Genomic_DNA"/>
</dbReference>
<dbReference type="Pfam" id="PF14072">
    <property type="entry name" value="DndB"/>
    <property type="match status" value="1"/>
</dbReference>
<evidence type="ECO:0000313" key="1">
    <source>
        <dbReference type="EMBL" id="GMG76860.1"/>
    </source>
</evidence>
<sequence length="352" mass="40782">MFNVKVLGTIDIINSNNEKGVLSSQMRVKDILGLHEIDKTINRDISYSRLPKIVSYLEDEDTKTGIFFPAFVFSFRGNPLPYYHNNFELEIPEDKRLIVIDGQHRIKALERYIEKISETSKKELILNSCLTVQIYFGLTLEDEKRLFADINSNAKKVSMSLITKFDSRDILNVLITELYNVSDALQVAKIEFEKSRLARPNNDAFSTSMRLKGLVAIILFGKKSLNSRELEILKKQYDDVISFLSKLFEELFRALPTNPGNVLKSILGHYGTQQALGYYIHNSIILRNSNTVSWVNNWEEEIEQLGSIDWTVTNPLWKKFLDVNRKNTSYEYFVISEFSADKLYEVIKKQLY</sequence>
<dbReference type="RefSeq" id="WP_310876636.1">
    <property type="nucleotide sequence ID" value="NZ_BSYK01000003.1"/>
</dbReference>
<comment type="caution">
    <text evidence="1">The sequence shown here is derived from an EMBL/GenBank/DDBJ whole genome shotgun (WGS) entry which is preliminary data.</text>
</comment>
<name>A0AAX6BT46_PRIMG</name>
<dbReference type="CDD" id="cd16414">
    <property type="entry name" value="dndB_like"/>
    <property type="match status" value="1"/>
</dbReference>
<dbReference type="NCBIfam" id="TIGR03187">
    <property type="entry name" value="DGQHR"/>
    <property type="match status" value="1"/>
</dbReference>
<gene>
    <name evidence="1" type="ORF">ShirakiTB12_53290</name>
</gene>
<dbReference type="InterPro" id="IPR017642">
    <property type="entry name" value="DNA_S_mod_DndB"/>
</dbReference>
<accession>A0AAX6BT46</accession>
<evidence type="ECO:0008006" key="3">
    <source>
        <dbReference type="Google" id="ProtNLM"/>
    </source>
</evidence>
<dbReference type="AlphaFoldDB" id="A0AAX6BT46"/>
<organism evidence="1 2">
    <name type="scientific">Priestia megaterium</name>
    <name type="common">Bacillus megaterium</name>
    <dbReference type="NCBI Taxonomy" id="1404"/>
    <lineage>
        <taxon>Bacteria</taxon>
        <taxon>Bacillati</taxon>
        <taxon>Bacillota</taxon>
        <taxon>Bacilli</taxon>
        <taxon>Bacillales</taxon>
        <taxon>Bacillaceae</taxon>
        <taxon>Priestia</taxon>
    </lineage>
</organism>
<dbReference type="InterPro" id="IPR017601">
    <property type="entry name" value="DGQHR-contain_dom"/>
</dbReference>